<feature type="region of interest" description="Disordered" evidence="4">
    <location>
        <begin position="1"/>
        <end position="331"/>
    </location>
</feature>
<feature type="compositionally biased region" description="Pro residues" evidence="4">
    <location>
        <begin position="158"/>
        <end position="175"/>
    </location>
</feature>
<dbReference type="OrthoDB" id="3973404at2759"/>
<feature type="region of interest" description="Disordered" evidence="4">
    <location>
        <begin position="351"/>
        <end position="673"/>
    </location>
</feature>
<feature type="compositionally biased region" description="Polar residues" evidence="4">
    <location>
        <begin position="734"/>
        <end position="745"/>
    </location>
</feature>
<feature type="compositionally biased region" description="Basic and acidic residues" evidence="4">
    <location>
        <begin position="696"/>
        <end position="707"/>
    </location>
</feature>
<evidence type="ECO:0000313" key="6">
    <source>
        <dbReference type="Proteomes" id="UP000510647"/>
    </source>
</evidence>
<dbReference type="EMBL" id="CP059268">
    <property type="protein sequence ID" value="QLQ78869.1"/>
    <property type="molecule type" value="Genomic_DNA"/>
</dbReference>
<feature type="compositionally biased region" description="Polar residues" evidence="4">
    <location>
        <begin position="367"/>
        <end position="380"/>
    </location>
</feature>
<accession>A0A7H9HNP5</accession>
<feature type="region of interest" description="Disordered" evidence="4">
    <location>
        <begin position="691"/>
        <end position="763"/>
    </location>
</feature>
<feature type="compositionally biased region" description="Low complexity" evidence="4">
    <location>
        <begin position="111"/>
        <end position="122"/>
    </location>
</feature>
<dbReference type="GO" id="GO:0030479">
    <property type="term" value="C:actin cortical patch"/>
    <property type="evidence" value="ECO:0007669"/>
    <property type="project" value="InterPro"/>
</dbReference>
<feature type="compositionally biased region" description="Polar residues" evidence="4">
    <location>
        <begin position="193"/>
        <end position="210"/>
    </location>
</feature>
<evidence type="ECO:0000256" key="1">
    <source>
        <dbReference type="ARBA" id="ARBA00004256"/>
    </source>
</evidence>
<dbReference type="InterPro" id="IPR031370">
    <property type="entry name" value="Aim3"/>
</dbReference>
<feature type="compositionally biased region" description="Low complexity" evidence="4">
    <location>
        <begin position="426"/>
        <end position="440"/>
    </location>
</feature>
<name>A0A7H9HNP5_9SACH</name>
<feature type="compositionally biased region" description="Polar residues" evidence="4">
    <location>
        <begin position="240"/>
        <end position="260"/>
    </location>
</feature>
<dbReference type="GO" id="GO:0045121">
    <property type="term" value="C:membrane raft"/>
    <property type="evidence" value="ECO:0007669"/>
    <property type="project" value="UniProtKB-SubCell"/>
</dbReference>
<evidence type="ECO:0000256" key="4">
    <source>
        <dbReference type="SAM" id="MobiDB-lite"/>
    </source>
</evidence>
<organism evidence="5 6">
    <name type="scientific">Torulaspora globosa</name>
    <dbReference type="NCBI Taxonomy" id="48254"/>
    <lineage>
        <taxon>Eukaryota</taxon>
        <taxon>Fungi</taxon>
        <taxon>Dikarya</taxon>
        <taxon>Ascomycota</taxon>
        <taxon>Saccharomycotina</taxon>
        <taxon>Saccharomycetes</taxon>
        <taxon>Saccharomycetales</taxon>
        <taxon>Saccharomycetaceae</taxon>
        <taxon>Torulaspora</taxon>
    </lineage>
</organism>
<comment type="similarity">
    <text evidence="2">Belongs to the AIM3 family.</text>
</comment>
<reference evidence="5 6" key="1">
    <citation type="submission" date="2020-06" db="EMBL/GenBank/DDBJ databases">
        <title>The yeast mating-type switching endonuclease HO is a domesticated member of an unorthodox homing genetic element family.</title>
        <authorList>
            <person name="Coughlan A.Y."/>
            <person name="Lombardi L."/>
            <person name="Braun-Galleani S."/>
            <person name="Martos A.R."/>
            <person name="Galeote V."/>
            <person name="Bigey F."/>
            <person name="Dequin S."/>
            <person name="Byrne K.P."/>
            <person name="Wolfe K.H."/>
        </authorList>
    </citation>
    <scope>NUCLEOTIDE SEQUENCE [LARGE SCALE GENOMIC DNA]</scope>
    <source>
        <strain evidence="5 6">CBS2947</strain>
    </source>
</reference>
<dbReference type="GO" id="GO:0051016">
    <property type="term" value="P:barbed-end actin filament capping"/>
    <property type="evidence" value="ECO:0007669"/>
    <property type="project" value="InterPro"/>
</dbReference>
<keyword evidence="6" id="KW-1185">Reference proteome</keyword>
<dbReference type="Pfam" id="PF17096">
    <property type="entry name" value="AIM3"/>
    <property type="match status" value="1"/>
</dbReference>
<comment type="subcellular location">
    <subcellularLocation>
        <location evidence="1">Membrane raft</location>
        <topology evidence="1">Peripheral membrane protein</topology>
    </subcellularLocation>
</comment>
<feature type="compositionally biased region" description="Low complexity" evidence="4">
    <location>
        <begin position="176"/>
        <end position="192"/>
    </location>
</feature>
<sequence length="763" mass="82275">MSDFWDKNKGSITSGLKTAGKYSYQGTKYIAKTGYKAGKKNFNSRKKDSHGKKDGEEEEEEEDEGHAKHDNNRYRDPSAFPPPPVRGAEQQYQYQQPQLQQSQPQQPPYQQPAYQPAYQQPQPQGPPYQQPAYQPAYQQPAYQQPAYQQPPYQQPAYQQPPPQQQPPYQQPPPQQPAYQQPQYQQPYQQPQQVSSQSFEAPSPAWQQAPVSTEPPHPPPRSTSSQGPQGVAAYGAAPTYEITSTVPSGGSVVASSHSDPQASHIAVAASAHDMVHRPVHDPPAPADSMRPVYSRAGFPSPPLAGREAQADLVSATSTSGGSGSSVPGVKPYEYGSAEAKALASRLPINAVDLTALPPPPTHKDRSTPDLTSSAGNTSKQAENQDRESPSSRGIESAVKPGPPTRAGTAEAETRATKSPAGPPPPIRSRQAVQQSAVSSQANPPFMNEASAKNTDEEARGITGRFDYEVKVDYAPPPKPHRSVPDVSSKPSIARTSAPLTQNAKSNGSISTSSSPALPERQSTSTAVNSNRTAITTFEPPPKPFRRPQSSQHTSYSSTSSLPIANTNEDSNQRRDVSSFPPPPVRSRPSIQPTISTDDTGDGRVPPINPRGRLSSDYLPTERQHSIDEGSDSITGRKKAPPVVKPKPKGLLSRSSTAVSHPGSESREHPNASAVSAIADELAHIKLRKSGSTLLHSDAVRERQDHDQAAKPTARPAVPPKRSSLKHVPSPDKPTAGNSGRTDSSNPFELYLKDAVPSEEDRFHK</sequence>
<feature type="compositionally biased region" description="Low complexity" evidence="4">
    <location>
        <begin position="130"/>
        <end position="157"/>
    </location>
</feature>
<evidence type="ECO:0000256" key="3">
    <source>
        <dbReference type="ARBA" id="ARBA00023136"/>
    </source>
</evidence>
<gene>
    <name evidence="5" type="ORF">HG537_0B02170</name>
</gene>
<dbReference type="Proteomes" id="UP000510647">
    <property type="component" value="Chromosome 2"/>
</dbReference>
<keyword evidence="3" id="KW-0472">Membrane</keyword>
<feature type="compositionally biased region" description="Basic and acidic residues" evidence="4">
    <location>
        <begin position="452"/>
        <end position="470"/>
    </location>
</feature>
<feature type="compositionally biased region" description="Polar residues" evidence="4">
    <location>
        <begin position="487"/>
        <end position="534"/>
    </location>
</feature>
<evidence type="ECO:0000313" key="5">
    <source>
        <dbReference type="EMBL" id="QLQ78869.1"/>
    </source>
</evidence>
<evidence type="ECO:0008006" key="7">
    <source>
        <dbReference type="Google" id="ProtNLM"/>
    </source>
</evidence>
<protein>
    <recommendedName>
        <fullName evidence="7">Altered inheritance of mitochondria protein 3</fullName>
    </recommendedName>
</protein>
<feature type="compositionally biased region" description="Low complexity" evidence="4">
    <location>
        <begin position="547"/>
        <end position="559"/>
    </location>
</feature>
<dbReference type="AlphaFoldDB" id="A0A7H9HNP5"/>
<feature type="compositionally biased region" description="Basic and acidic residues" evidence="4">
    <location>
        <begin position="65"/>
        <end position="76"/>
    </location>
</feature>
<feature type="compositionally biased region" description="Low complexity" evidence="4">
    <location>
        <begin position="90"/>
        <end position="104"/>
    </location>
</feature>
<proteinExistence type="inferred from homology"/>
<feature type="compositionally biased region" description="Basic residues" evidence="4">
    <location>
        <begin position="37"/>
        <end position="50"/>
    </location>
</feature>
<evidence type="ECO:0000256" key="2">
    <source>
        <dbReference type="ARBA" id="ARBA00005311"/>
    </source>
</evidence>